<dbReference type="Gene3D" id="3.40.30.10">
    <property type="entry name" value="Glutaredoxin"/>
    <property type="match status" value="1"/>
</dbReference>
<reference evidence="7" key="2">
    <citation type="journal article" name="Mar. Pollut. Bull.">
        <title>The genome of the European estuarine calanoid copepod Eurytemora affinis: Potential use in molecular ecotoxicology.</title>
        <authorList>
            <person name="Choi B.S."/>
            <person name="Kim D.H."/>
            <person name="Kim M.S."/>
            <person name="Park J.C."/>
            <person name="Lee Y.H."/>
            <person name="Kim H.J."/>
            <person name="Jeong C.B."/>
            <person name="Hagiwara A."/>
            <person name="Souissi S."/>
            <person name="Lee J.S."/>
        </authorList>
    </citation>
    <scope>NUCLEOTIDE SEQUENCE</scope>
</reference>
<dbReference type="InterPro" id="IPR051924">
    <property type="entry name" value="GST_Kappa/NadH"/>
</dbReference>
<sequence length="253" mass="29042">MFLRRIFDPLTVLKYSIKNFSIESGNRQVAKLKLDFYFDTISPYSWPAFQVICRYRNRWNLDISWKPVFMGGLTVAAGNSYIESMTGCPNKASYTFKDLETRTGRYFEIPLKMKSDPISHIGIIGSLSQQRFVTAVQQEYPELVESICREIWTRSWGPEDLSSHTQEDLNIIATRAGLSADQVQTCFEKQKSPVVKQTLKDLTEEAVERGAFGSPTLFFMQGDKEEMFWGSDRFDMIASIYGLEWAGPNPDKM</sequence>
<evidence type="ECO:0000256" key="4">
    <source>
        <dbReference type="PIRNR" id="PIRNR006386"/>
    </source>
</evidence>
<evidence type="ECO:0000256" key="3">
    <source>
        <dbReference type="ARBA" id="ARBA00047960"/>
    </source>
</evidence>
<dbReference type="InterPro" id="IPR014440">
    <property type="entry name" value="HCCAis_GSTk"/>
</dbReference>
<organism evidence="7">
    <name type="scientific">Eurytemora affinis</name>
    <name type="common">Copepod</name>
    <name type="synonym">Temora affinis</name>
    <dbReference type="NCBI Taxonomy" id="88015"/>
    <lineage>
        <taxon>Eukaryota</taxon>
        <taxon>Metazoa</taxon>
        <taxon>Ecdysozoa</taxon>
        <taxon>Arthropoda</taxon>
        <taxon>Crustacea</taxon>
        <taxon>Multicrustacea</taxon>
        <taxon>Hexanauplia</taxon>
        <taxon>Copepoda</taxon>
        <taxon>Calanoida</taxon>
        <taxon>Temoridae</taxon>
        <taxon>Eurytemora</taxon>
    </lineage>
</organism>
<dbReference type="EC" id="2.5.1.18" evidence="4"/>
<dbReference type="Pfam" id="PF01323">
    <property type="entry name" value="DSBA"/>
    <property type="match status" value="1"/>
</dbReference>
<evidence type="ECO:0000256" key="1">
    <source>
        <dbReference type="ARBA" id="ARBA00006494"/>
    </source>
</evidence>
<evidence type="ECO:0000313" key="7">
    <source>
        <dbReference type="EMBL" id="QTW43615.1"/>
    </source>
</evidence>
<dbReference type="InterPro" id="IPR036249">
    <property type="entry name" value="Thioredoxin-like_sf"/>
</dbReference>
<dbReference type="InterPro" id="IPR001853">
    <property type="entry name" value="DSBA-like_thioredoxin_dom"/>
</dbReference>
<dbReference type="GO" id="GO:0004602">
    <property type="term" value="F:glutathione peroxidase activity"/>
    <property type="evidence" value="ECO:0007669"/>
    <property type="project" value="TreeGrafter"/>
</dbReference>
<comment type="similarity">
    <text evidence="1 4">Belongs to the GST superfamily. Kappa family.</text>
</comment>
<dbReference type="GO" id="GO:0005777">
    <property type="term" value="C:peroxisome"/>
    <property type="evidence" value="ECO:0007669"/>
    <property type="project" value="TreeGrafter"/>
</dbReference>
<dbReference type="GO" id="GO:0004364">
    <property type="term" value="F:glutathione transferase activity"/>
    <property type="evidence" value="ECO:0007669"/>
    <property type="project" value="UniProtKB-UniRule"/>
</dbReference>
<evidence type="ECO:0000259" key="6">
    <source>
        <dbReference type="Pfam" id="PF01323"/>
    </source>
</evidence>
<accession>A0A8B0MB50</accession>
<evidence type="ECO:0000256" key="5">
    <source>
        <dbReference type="PIRSR" id="PIRSR006386-1"/>
    </source>
</evidence>
<comment type="catalytic activity">
    <reaction evidence="3 4">
        <text>RX + glutathione = an S-substituted glutathione + a halide anion + H(+)</text>
        <dbReference type="Rhea" id="RHEA:16437"/>
        <dbReference type="ChEBI" id="CHEBI:15378"/>
        <dbReference type="ChEBI" id="CHEBI:16042"/>
        <dbReference type="ChEBI" id="CHEBI:17792"/>
        <dbReference type="ChEBI" id="CHEBI:57925"/>
        <dbReference type="ChEBI" id="CHEBI:90779"/>
        <dbReference type="EC" id="2.5.1.18"/>
    </reaction>
</comment>
<proteinExistence type="evidence at transcript level"/>
<dbReference type="EMBL" id="MW149315">
    <property type="protein sequence ID" value="QTW43615.1"/>
    <property type="molecule type" value="mRNA"/>
</dbReference>
<dbReference type="GO" id="GO:0005739">
    <property type="term" value="C:mitochondrion"/>
    <property type="evidence" value="ECO:0007669"/>
    <property type="project" value="TreeGrafter"/>
</dbReference>
<feature type="active site" description="Nucleophile" evidence="5">
    <location>
        <position position="42"/>
    </location>
</feature>
<dbReference type="OrthoDB" id="4664297at2759"/>
<protein>
    <recommendedName>
        <fullName evidence="4">Glutathione S-transferase kappa</fullName>
        <ecNumber evidence="4">2.5.1.18</ecNumber>
    </recommendedName>
</protein>
<feature type="domain" description="DSBA-like thioredoxin" evidence="6">
    <location>
        <begin position="34"/>
        <end position="241"/>
    </location>
</feature>
<reference evidence="7" key="1">
    <citation type="submission" date="2020-10" db="EMBL/GenBank/DDBJ databases">
        <authorList>
            <person name="Kim D.-H."/>
        </authorList>
    </citation>
    <scope>NUCLEOTIDE SEQUENCE</scope>
</reference>
<dbReference type="AlphaFoldDB" id="A0A8B0MB50"/>
<dbReference type="PANTHER" id="PTHR42943">
    <property type="entry name" value="GLUTATHIONE S-TRANSFERASE KAPPA"/>
    <property type="match status" value="1"/>
</dbReference>
<name>A0A8B0MB50_EURAF</name>
<dbReference type="PANTHER" id="PTHR42943:SF2">
    <property type="entry name" value="GLUTATHIONE S-TRANSFERASE KAPPA 1"/>
    <property type="match status" value="1"/>
</dbReference>
<evidence type="ECO:0000256" key="2">
    <source>
        <dbReference type="ARBA" id="ARBA00022679"/>
    </source>
</evidence>
<keyword evidence="2 4" id="KW-0808">Transferase</keyword>
<dbReference type="FunFam" id="3.40.30.10:FF:000096">
    <property type="entry name" value="Glutathione S-transferase kappa"/>
    <property type="match status" value="1"/>
</dbReference>
<dbReference type="SUPFAM" id="SSF52833">
    <property type="entry name" value="Thioredoxin-like"/>
    <property type="match status" value="1"/>
</dbReference>
<dbReference type="GO" id="GO:0006749">
    <property type="term" value="P:glutathione metabolic process"/>
    <property type="evidence" value="ECO:0007669"/>
    <property type="project" value="TreeGrafter"/>
</dbReference>
<dbReference type="PIRSF" id="PIRSF006386">
    <property type="entry name" value="HCCAis_GSTk"/>
    <property type="match status" value="1"/>
</dbReference>